<gene>
    <name evidence="1" type="ORF">LEP1GSC104_2110</name>
</gene>
<organism evidence="1 2">
    <name type="scientific">Leptospira interrogans str. UI 12621</name>
    <dbReference type="NCBI Taxonomy" id="1049937"/>
    <lineage>
        <taxon>Bacteria</taxon>
        <taxon>Pseudomonadati</taxon>
        <taxon>Spirochaetota</taxon>
        <taxon>Spirochaetia</taxon>
        <taxon>Leptospirales</taxon>
        <taxon>Leptospiraceae</taxon>
        <taxon>Leptospira</taxon>
    </lineage>
</organism>
<proteinExistence type="predicted"/>
<dbReference type="Pfam" id="PF20012">
    <property type="entry name" value="GAP1-N1"/>
    <property type="match status" value="1"/>
</dbReference>
<name>A0A0F6H6I7_LEPIR</name>
<reference evidence="1 2" key="1">
    <citation type="submission" date="2012-09" db="EMBL/GenBank/DDBJ databases">
        <authorList>
            <person name="Harkins D.M."/>
            <person name="Durkin A.S."/>
            <person name="Brinkac L.M."/>
            <person name="Selengut J.D."/>
            <person name="Sanka R."/>
            <person name="DePew J."/>
            <person name="Purushe J."/>
            <person name="Chanthongthip A."/>
            <person name="Lattana O."/>
            <person name="Phetsouvanh R."/>
            <person name="Newton P.N."/>
            <person name="Vinetz J.M."/>
            <person name="Sutton G.G."/>
            <person name="Nelson W.C."/>
            <person name="Fouts D.E."/>
        </authorList>
    </citation>
    <scope>NUCLEOTIDE SEQUENCE [LARGE SCALE GENOMIC DNA]</scope>
    <source>
        <strain evidence="1 2">UI 12621</strain>
    </source>
</reference>
<comment type="caution">
    <text evidence="1">The sequence shown here is derived from an EMBL/GenBank/DDBJ whole genome shotgun (WGS) entry which is preliminary data.</text>
</comment>
<evidence type="ECO:0000313" key="2">
    <source>
        <dbReference type="Proteomes" id="UP000006324"/>
    </source>
</evidence>
<dbReference type="Proteomes" id="UP000006324">
    <property type="component" value="Unassembled WGS sequence"/>
</dbReference>
<evidence type="ECO:0000313" key="1">
    <source>
        <dbReference type="EMBL" id="EKO23840.1"/>
    </source>
</evidence>
<dbReference type="EMBL" id="AHNQ02000034">
    <property type="protein sequence ID" value="EKO23840.1"/>
    <property type="molecule type" value="Genomic_DNA"/>
</dbReference>
<dbReference type="AlphaFoldDB" id="A0A0F6H6I7"/>
<accession>A0A0F6H6I7</accession>
<protein>
    <submittedName>
        <fullName evidence="1">Uncharacterized protein</fullName>
    </submittedName>
</protein>
<sequence length="668" mass="78075">MEIRENPFIEIHQCIFGYNNGHRLLASSLNLPPEIESELLIYSDLNPGTYLMKGNGYWTGIPLHLLKQYALMRTWAAPEMSRPGCVWTHVLLIAFADIARFEDLGVLKQFFQRPNNNLGFEKYYEVMKIKEEDLSAMDKNLHGLKQDRLLETIRVVYDRSSKFSLFGKINDFENEIFRIWSQQWPALRRDFSFRNAGGSNDLLNSEIKFDIQIFNEENKVADVYGSYNPTQVETVIISDLIGRNPTAFRRFIWRYGSDSQIGKDVFYRLAEVYLFTINYENIKAEKLLQKIAEYFRNPNECLILKNDLISVKNNPYSLVPSVDPFESIRFLIEKPELNVGFQDIQLTTLIQWLWIERREKLMTLANYYEEPKSRIRNLIVSEIVGLIDPNEVFPLTGDYLELRKKIIICNPEFLDNEYLIEIGEDEVLMYFDLIHLDSNLNTRVITKLLQKDSEFLANALFTKYPNEVTEIAFSYLNQQQLNWTACRTWLSVITSDVSWIISNGFIDGLTSKTAIALVAQCLGLENGKVFKIGPKPWLDILKKTKDEAIGALRDYLNLFLIILSLRNPQRGVEYFFEYAFESLYSRILDNALSYEEWNILSRNLPLPHWWQLLDLSYRLRVGLVDAYVWNDLDRGSFLKVVNDKLLMMNLVEIALDSKKGKKYLKKED</sequence>